<evidence type="ECO:0000313" key="4">
    <source>
        <dbReference type="Proteomes" id="UP000011669"/>
    </source>
</evidence>
<evidence type="ECO:0000259" key="2">
    <source>
        <dbReference type="Pfam" id="PF01243"/>
    </source>
</evidence>
<keyword evidence="1" id="KW-0560">Oxidoreductase</keyword>
<dbReference type="PATRIC" id="fig|1227455.4.peg.3043"/>
<dbReference type="InterPro" id="IPR019920">
    <property type="entry name" value="F420-binding_dom_put"/>
</dbReference>
<protein>
    <submittedName>
        <fullName evidence="3">Pyridoxamine 5'-phosphate oxidase-related FMN-binding protein</fullName>
    </submittedName>
</protein>
<dbReference type="NCBIfam" id="TIGR03618">
    <property type="entry name" value="Rv1155_F420"/>
    <property type="match status" value="1"/>
</dbReference>
<dbReference type="GO" id="GO:0070967">
    <property type="term" value="F:coenzyme F420 binding"/>
    <property type="evidence" value="ECO:0007669"/>
    <property type="project" value="TreeGrafter"/>
</dbReference>
<dbReference type="GO" id="GO:0016627">
    <property type="term" value="F:oxidoreductase activity, acting on the CH-CH group of donors"/>
    <property type="evidence" value="ECO:0007669"/>
    <property type="project" value="TreeGrafter"/>
</dbReference>
<dbReference type="OrthoDB" id="10511at2157"/>
<dbReference type="SUPFAM" id="SSF50475">
    <property type="entry name" value="FMN-binding split barrel"/>
    <property type="match status" value="1"/>
</dbReference>
<dbReference type="InParanoid" id="M0MD60"/>
<dbReference type="EMBL" id="AOMD01000030">
    <property type="protein sequence ID" value="EMA43288.1"/>
    <property type="molecule type" value="Genomic_DNA"/>
</dbReference>
<dbReference type="PANTHER" id="PTHR35176">
    <property type="entry name" value="HEME OXYGENASE HI_0854-RELATED"/>
    <property type="match status" value="1"/>
</dbReference>
<dbReference type="InterPro" id="IPR011576">
    <property type="entry name" value="Pyridox_Oxase_N"/>
</dbReference>
<name>M0MD60_9EURY</name>
<dbReference type="Pfam" id="PF01243">
    <property type="entry name" value="PNPOx_N"/>
    <property type="match status" value="1"/>
</dbReference>
<evidence type="ECO:0000313" key="3">
    <source>
        <dbReference type="EMBL" id="EMA43288.1"/>
    </source>
</evidence>
<dbReference type="GO" id="GO:0005829">
    <property type="term" value="C:cytosol"/>
    <property type="evidence" value="ECO:0007669"/>
    <property type="project" value="TreeGrafter"/>
</dbReference>
<organism evidence="3 4">
    <name type="scientific">Halococcus saccharolyticus DSM 5350</name>
    <dbReference type="NCBI Taxonomy" id="1227455"/>
    <lineage>
        <taxon>Archaea</taxon>
        <taxon>Methanobacteriati</taxon>
        <taxon>Methanobacteriota</taxon>
        <taxon>Stenosarchaea group</taxon>
        <taxon>Halobacteria</taxon>
        <taxon>Halobacteriales</taxon>
        <taxon>Halococcaceae</taxon>
        <taxon>Halococcus</taxon>
    </lineage>
</organism>
<dbReference type="PANTHER" id="PTHR35176:SF6">
    <property type="entry name" value="HEME OXYGENASE HI_0854-RELATED"/>
    <property type="match status" value="1"/>
</dbReference>
<reference evidence="3 4" key="1">
    <citation type="journal article" date="2014" name="PLoS Genet.">
        <title>Phylogenetically driven sequencing of extremely halophilic archaea reveals strategies for static and dynamic osmo-response.</title>
        <authorList>
            <person name="Becker E.A."/>
            <person name="Seitzer P.M."/>
            <person name="Tritt A."/>
            <person name="Larsen D."/>
            <person name="Krusor M."/>
            <person name="Yao A.I."/>
            <person name="Wu D."/>
            <person name="Madern D."/>
            <person name="Eisen J.A."/>
            <person name="Darling A.E."/>
            <person name="Facciotti M.T."/>
        </authorList>
    </citation>
    <scope>NUCLEOTIDE SEQUENCE [LARGE SCALE GENOMIC DNA]</scope>
    <source>
        <strain evidence="3 4">DSM 5350</strain>
    </source>
</reference>
<dbReference type="Proteomes" id="UP000011669">
    <property type="component" value="Unassembled WGS sequence"/>
</dbReference>
<keyword evidence="4" id="KW-1185">Reference proteome</keyword>
<dbReference type="InterPro" id="IPR012349">
    <property type="entry name" value="Split_barrel_FMN-bd"/>
</dbReference>
<dbReference type="Gene3D" id="2.30.110.10">
    <property type="entry name" value="Electron Transport, Fmn-binding Protein, Chain A"/>
    <property type="match status" value="1"/>
</dbReference>
<proteinExistence type="predicted"/>
<gene>
    <name evidence="3" type="ORF">C449_14957</name>
</gene>
<dbReference type="RefSeq" id="WP_006078845.1">
    <property type="nucleotide sequence ID" value="NZ_AOMD01000030.1"/>
</dbReference>
<sequence length="136" mass="15431">MASIPESFHDLFERETFAHFTTMMPDGTPQATPVWVDYDLDADRVLVNTARGRQKEQNVNRNPKVGLSMVDPDDPYRFVSVRGEVDELTEDGAVEHIHQLARRYMDVEEYPGLEDEEGARVQIRIRPDDVVAGGAD</sequence>
<evidence type="ECO:0000256" key="1">
    <source>
        <dbReference type="ARBA" id="ARBA00023002"/>
    </source>
</evidence>
<feature type="domain" description="Pyridoxamine 5'-phosphate oxidase N-terminal" evidence="2">
    <location>
        <begin position="5"/>
        <end position="130"/>
    </location>
</feature>
<comment type="caution">
    <text evidence="3">The sequence shown here is derived from an EMBL/GenBank/DDBJ whole genome shotgun (WGS) entry which is preliminary data.</text>
</comment>
<dbReference type="InterPro" id="IPR052019">
    <property type="entry name" value="F420H2_bilvrd_red/Heme_oxyg"/>
</dbReference>
<dbReference type="STRING" id="1227455.C449_14957"/>
<dbReference type="AlphaFoldDB" id="M0MD60"/>
<accession>M0MD60</accession>